<evidence type="ECO:0000256" key="2">
    <source>
        <dbReference type="SAM" id="SignalP"/>
    </source>
</evidence>
<feature type="compositionally biased region" description="Polar residues" evidence="1">
    <location>
        <begin position="37"/>
        <end position="63"/>
    </location>
</feature>
<keyword evidence="4" id="KW-1185">Reference proteome</keyword>
<reference evidence="3 4" key="1">
    <citation type="journal article" date="2020" name="Nature">
        <title>Six reference-quality genomes reveal evolution of bat adaptations.</title>
        <authorList>
            <person name="Jebb D."/>
            <person name="Huang Z."/>
            <person name="Pippel M."/>
            <person name="Hughes G.M."/>
            <person name="Lavrichenko K."/>
            <person name="Devanna P."/>
            <person name="Winkler S."/>
            <person name="Jermiin L.S."/>
            <person name="Skirmuntt E.C."/>
            <person name="Katzourakis A."/>
            <person name="Burkitt-Gray L."/>
            <person name="Ray D.A."/>
            <person name="Sullivan K.A.M."/>
            <person name="Roscito J.G."/>
            <person name="Kirilenko B.M."/>
            <person name="Davalos L.M."/>
            <person name="Corthals A.P."/>
            <person name="Power M.L."/>
            <person name="Jones G."/>
            <person name="Ransome R.D."/>
            <person name="Dechmann D.K.N."/>
            <person name="Locatelli A.G."/>
            <person name="Puechmaille S.J."/>
            <person name="Fedrigo O."/>
            <person name="Jarvis E.D."/>
            <person name="Hiller M."/>
            <person name="Vernes S.C."/>
            <person name="Myers E.W."/>
            <person name="Teeling E.C."/>
        </authorList>
    </citation>
    <scope>NUCLEOTIDE SEQUENCE [LARGE SCALE GENOMIC DNA]</scope>
    <source>
        <strain evidence="3">MPipKuh1</strain>
        <tissue evidence="3">Flight muscle</tissue>
    </source>
</reference>
<accession>A0A7J7WYQ5</accession>
<proteinExistence type="predicted"/>
<feature type="region of interest" description="Disordered" evidence="1">
    <location>
        <begin position="37"/>
        <end position="91"/>
    </location>
</feature>
<keyword evidence="2" id="KW-0732">Signal</keyword>
<dbReference type="EMBL" id="JACAGB010000009">
    <property type="protein sequence ID" value="KAF6342557.1"/>
    <property type="molecule type" value="Genomic_DNA"/>
</dbReference>
<organism evidence="3 4">
    <name type="scientific">Pipistrellus kuhlii</name>
    <name type="common">Kuhl's pipistrelle</name>
    <dbReference type="NCBI Taxonomy" id="59472"/>
    <lineage>
        <taxon>Eukaryota</taxon>
        <taxon>Metazoa</taxon>
        <taxon>Chordata</taxon>
        <taxon>Craniata</taxon>
        <taxon>Vertebrata</taxon>
        <taxon>Euteleostomi</taxon>
        <taxon>Mammalia</taxon>
        <taxon>Eutheria</taxon>
        <taxon>Laurasiatheria</taxon>
        <taxon>Chiroptera</taxon>
        <taxon>Yangochiroptera</taxon>
        <taxon>Vespertilionidae</taxon>
        <taxon>Pipistrellus</taxon>
    </lineage>
</organism>
<protein>
    <submittedName>
        <fullName evidence="3">Uncharacterized protein</fullName>
    </submittedName>
</protein>
<feature type="chain" id="PRO_5029628213" evidence="2">
    <location>
        <begin position="17"/>
        <end position="115"/>
    </location>
</feature>
<evidence type="ECO:0000313" key="4">
    <source>
        <dbReference type="Proteomes" id="UP000558488"/>
    </source>
</evidence>
<sequence length="115" mass="12298">MWTALVLACISSLSFSESRVAPRGPVPVAFNQTQADLVTKNTSRETTGSILNKTSEAMTTPSPVTAARETSGANHSSPAATAGRTPGTNAYENYKKKDYTQVDYLINGMYADSEM</sequence>
<dbReference type="InterPro" id="IPR041056">
    <property type="entry name" value="DUF5585"/>
</dbReference>
<dbReference type="Pfam" id="PF17823">
    <property type="entry name" value="DUF5585"/>
    <property type="match status" value="1"/>
</dbReference>
<evidence type="ECO:0000256" key="1">
    <source>
        <dbReference type="SAM" id="MobiDB-lite"/>
    </source>
</evidence>
<gene>
    <name evidence="3" type="ORF">mPipKuh1_001633</name>
</gene>
<dbReference type="Proteomes" id="UP000558488">
    <property type="component" value="Unassembled WGS sequence"/>
</dbReference>
<evidence type="ECO:0000313" key="3">
    <source>
        <dbReference type="EMBL" id="KAF6342557.1"/>
    </source>
</evidence>
<dbReference type="AlphaFoldDB" id="A0A7J7WYQ5"/>
<comment type="caution">
    <text evidence="3">The sequence shown here is derived from an EMBL/GenBank/DDBJ whole genome shotgun (WGS) entry which is preliminary data.</text>
</comment>
<feature type="signal peptide" evidence="2">
    <location>
        <begin position="1"/>
        <end position="16"/>
    </location>
</feature>
<name>A0A7J7WYQ5_PIPKU</name>